<dbReference type="GO" id="GO:0005549">
    <property type="term" value="F:odorant binding"/>
    <property type="evidence" value="ECO:0007669"/>
    <property type="project" value="InterPro"/>
</dbReference>
<evidence type="ECO:0000256" key="4">
    <source>
        <dbReference type="ARBA" id="ARBA00022692"/>
    </source>
</evidence>
<evidence type="ECO:0000256" key="7">
    <source>
        <dbReference type="ARBA" id="ARBA00023136"/>
    </source>
</evidence>
<dbReference type="AlphaFoldDB" id="A0A8K0DAM9"/>
<dbReference type="GO" id="GO:0005886">
    <property type="term" value="C:plasma membrane"/>
    <property type="evidence" value="ECO:0007669"/>
    <property type="project" value="UniProtKB-SubCell"/>
</dbReference>
<evidence type="ECO:0008006" key="13">
    <source>
        <dbReference type="Google" id="ProtNLM"/>
    </source>
</evidence>
<evidence type="ECO:0000256" key="10">
    <source>
        <dbReference type="SAM" id="Phobius"/>
    </source>
</evidence>
<dbReference type="Proteomes" id="UP000801492">
    <property type="component" value="Unassembled WGS sequence"/>
</dbReference>
<organism evidence="11 12">
    <name type="scientific">Ignelater luminosus</name>
    <name type="common">Cucubano</name>
    <name type="synonym">Pyrophorus luminosus</name>
    <dbReference type="NCBI Taxonomy" id="2038154"/>
    <lineage>
        <taxon>Eukaryota</taxon>
        <taxon>Metazoa</taxon>
        <taxon>Ecdysozoa</taxon>
        <taxon>Arthropoda</taxon>
        <taxon>Hexapoda</taxon>
        <taxon>Insecta</taxon>
        <taxon>Pterygota</taxon>
        <taxon>Neoptera</taxon>
        <taxon>Endopterygota</taxon>
        <taxon>Coleoptera</taxon>
        <taxon>Polyphaga</taxon>
        <taxon>Elateriformia</taxon>
        <taxon>Elateroidea</taxon>
        <taxon>Elateridae</taxon>
        <taxon>Agrypninae</taxon>
        <taxon>Pyrophorini</taxon>
        <taxon>Ignelater</taxon>
    </lineage>
</organism>
<dbReference type="GO" id="GO:0007165">
    <property type="term" value="P:signal transduction"/>
    <property type="evidence" value="ECO:0007669"/>
    <property type="project" value="UniProtKB-KW"/>
</dbReference>
<feature type="transmembrane region" description="Helical" evidence="10">
    <location>
        <begin position="77"/>
        <end position="102"/>
    </location>
</feature>
<dbReference type="InterPro" id="IPR004117">
    <property type="entry name" value="7tm6_olfct_rcpt"/>
</dbReference>
<dbReference type="PANTHER" id="PTHR21137">
    <property type="entry name" value="ODORANT RECEPTOR"/>
    <property type="match status" value="1"/>
</dbReference>
<feature type="transmembrane region" description="Helical" evidence="10">
    <location>
        <begin position="31"/>
        <end position="50"/>
    </location>
</feature>
<keyword evidence="12" id="KW-1185">Reference proteome</keyword>
<comment type="subcellular location">
    <subcellularLocation>
        <location evidence="1">Cell membrane</location>
        <topology evidence="1">Multi-pass membrane protein</topology>
    </subcellularLocation>
</comment>
<gene>
    <name evidence="11" type="ORF">ILUMI_05680</name>
</gene>
<dbReference type="GO" id="GO:0004984">
    <property type="term" value="F:olfactory receptor activity"/>
    <property type="evidence" value="ECO:0007669"/>
    <property type="project" value="InterPro"/>
</dbReference>
<keyword evidence="4 10" id="KW-0812">Transmembrane</keyword>
<keyword evidence="8" id="KW-0675">Receptor</keyword>
<feature type="transmembrane region" description="Helical" evidence="10">
    <location>
        <begin position="152"/>
        <end position="176"/>
    </location>
</feature>
<feature type="non-terminal residue" evidence="11">
    <location>
        <position position="430"/>
    </location>
</feature>
<evidence type="ECO:0000256" key="5">
    <source>
        <dbReference type="ARBA" id="ARBA00022725"/>
    </source>
</evidence>
<evidence type="ECO:0000256" key="8">
    <source>
        <dbReference type="ARBA" id="ARBA00023170"/>
    </source>
</evidence>
<keyword evidence="2" id="KW-1003">Cell membrane</keyword>
<dbReference type="Pfam" id="PF02949">
    <property type="entry name" value="7tm_6"/>
    <property type="match status" value="1"/>
</dbReference>
<evidence type="ECO:0000313" key="11">
    <source>
        <dbReference type="EMBL" id="KAF2900506.1"/>
    </source>
</evidence>
<protein>
    <recommendedName>
        <fullName evidence="13">Odorant receptor</fullName>
    </recommendedName>
</protein>
<keyword evidence="7 10" id="KW-0472">Membrane</keyword>
<keyword evidence="9" id="KW-0807">Transducer</keyword>
<sequence>MDEVLIAEIPESVRLPLLGLRKLGLFSANRFKAYIPMIILVIILVLFPILQNTTPLGIWTMEEHEKLFRFVMVEQSIILPFCTLFIYSLDCMYLGICAEIVIQFRILSQYLQNLKPDGKKIDEMETNQLNEIKSFVGHHRLILRFVKEFRQAFSLVLLFEVVIDGPLICAELLAAFESLKNRENKVEGCPSLTVINNMPETMEIRELTRKRGGVNHKLTNFVKHVVPIYNTFKINPSLDDEVIIELQNRLDKLEIIYNEFEGIQLETESLFPDNVLEGHYKEHDDNVIANVRSKCNVRLASMHNNFNLKLSCYVLPTITGCLPNVEVNISDWKLPDNVSLADPKFNIPKQTDLLIGASRFWRIVRVGIIHLGKGMPVLQNTEFAYTVTGQINIPNLGQYCHLSTNENLTNNLKCSIQNDLQKFWLLEEVN</sequence>
<evidence type="ECO:0000313" key="12">
    <source>
        <dbReference type="Proteomes" id="UP000801492"/>
    </source>
</evidence>
<dbReference type="PANTHER" id="PTHR21137:SF35">
    <property type="entry name" value="ODORANT RECEPTOR 19A-RELATED"/>
    <property type="match status" value="1"/>
</dbReference>
<reference evidence="11" key="1">
    <citation type="submission" date="2019-08" db="EMBL/GenBank/DDBJ databases">
        <title>The genome of the North American firefly Photinus pyralis.</title>
        <authorList>
            <consortium name="Photinus pyralis genome working group"/>
            <person name="Fallon T.R."/>
            <person name="Sander Lower S.E."/>
            <person name="Weng J.-K."/>
        </authorList>
    </citation>
    <scope>NUCLEOTIDE SEQUENCE</scope>
    <source>
        <strain evidence="11">TRF0915ILg1</strain>
        <tissue evidence="11">Whole body</tissue>
    </source>
</reference>
<evidence type="ECO:0000256" key="2">
    <source>
        <dbReference type="ARBA" id="ARBA00022475"/>
    </source>
</evidence>
<keyword evidence="3" id="KW-0716">Sensory transduction</keyword>
<evidence type="ECO:0000256" key="1">
    <source>
        <dbReference type="ARBA" id="ARBA00004651"/>
    </source>
</evidence>
<name>A0A8K0DAM9_IGNLU</name>
<evidence type="ECO:0000256" key="9">
    <source>
        <dbReference type="ARBA" id="ARBA00023224"/>
    </source>
</evidence>
<keyword evidence="6 10" id="KW-1133">Transmembrane helix</keyword>
<keyword evidence="5" id="KW-0552">Olfaction</keyword>
<dbReference type="OrthoDB" id="676979at2759"/>
<dbReference type="EMBL" id="VTPC01002154">
    <property type="protein sequence ID" value="KAF2900506.1"/>
    <property type="molecule type" value="Genomic_DNA"/>
</dbReference>
<evidence type="ECO:0000256" key="3">
    <source>
        <dbReference type="ARBA" id="ARBA00022606"/>
    </source>
</evidence>
<comment type="caution">
    <text evidence="11">The sequence shown here is derived from an EMBL/GenBank/DDBJ whole genome shotgun (WGS) entry which is preliminary data.</text>
</comment>
<evidence type="ECO:0000256" key="6">
    <source>
        <dbReference type="ARBA" id="ARBA00022989"/>
    </source>
</evidence>
<accession>A0A8K0DAM9</accession>
<proteinExistence type="predicted"/>